<evidence type="ECO:0000256" key="5">
    <source>
        <dbReference type="ARBA" id="ARBA00022840"/>
    </source>
</evidence>
<dbReference type="SUPFAM" id="SSF52540">
    <property type="entry name" value="P-loop containing nucleoside triphosphate hydrolases"/>
    <property type="match status" value="1"/>
</dbReference>
<protein>
    <submittedName>
        <fullName evidence="7">Multidrug ABC transporter ATP-binding protein</fullName>
    </submittedName>
</protein>
<comment type="similarity">
    <text evidence="1">Belongs to the ABC transporter superfamily.</text>
</comment>
<keyword evidence="3" id="KW-0536">Nodulation</keyword>
<dbReference type="PANTHER" id="PTHR42711">
    <property type="entry name" value="ABC TRANSPORTER ATP-BINDING PROTEIN"/>
    <property type="match status" value="1"/>
</dbReference>
<dbReference type="GO" id="GO:0005524">
    <property type="term" value="F:ATP binding"/>
    <property type="evidence" value="ECO:0007669"/>
    <property type="project" value="UniProtKB-KW"/>
</dbReference>
<name>A0A512RPK3_9BACT</name>
<evidence type="ECO:0000259" key="6">
    <source>
        <dbReference type="PROSITE" id="PS50893"/>
    </source>
</evidence>
<dbReference type="InterPro" id="IPR003593">
    <property type="entry name" value="AAA+_ATPase"/>
</dbReference>
<dbReference type="InterPro" id="IPR050763">
    <property type="entry name" value="ABC_transporter_ATP-binding"/>
</dbReference>
<dbReference type="AlphaFoldDB" id="A0A512RPK3"/>
<evidence type="ECO:0000256" key="2">
    <source>
        <dbReference type="ARBA" id="ARBA00022448"/>
    </source>
</evidence>
<evidence type="ECO:0000313" key="7">
    <source>
        <dbReference type="EMBL" id="GEP97614.1"/>
    </source>
</evidence>
<evidence type="ECO:0000256" key="1">
    <source>
        <dbReference type="ARBA" id="ARBA00005417"/>
    </source>
</evidence>
<dbReference type="GO" id="GO:0016887">
    <property type="term" value="F:ATP hydrolysis activity"/>
    <property type="evidence" value="ECO:0007669"/>
    <property type="project" value="InterPro"/>
</dbReference>
<dbReference type="Proteomes" id="UP000321436">
    <property type="component" value="Unassembled WGS sequence"/>
</dbReference>
<dbReference type="SMART" id="SM00382">
    <property type="entry name" value="AAA"/>
    <property type="match status" value="1"/>
</dbReference>
<keyword evidence="4" id="KW-0547">Nucleotide-binding</keyword>
<keyword evidence="8" id="KW-1185">Reference proteome</keyword>
<comment type="caution">
    <text evidence="7">The sequence shown here is derived from an EMBL/GenBank/DDBJ whole genome shotgun (WGS) entry which is preliminary data.</text>
</comment>
<keyword evidence="5 7" id="KW-0067">ATP-binding</keyword>
<reference evidence="7 8" key="1">
    <citation type="submission" date="2019-07" db="EMBL/GenBank/DDBJ databases">
        <title>Whole genome shotgun sequence of Chitinophaga cymbidii NBRC 109752.</title>
        <authorList>
            <person name="Hosoyama A."/>
            <person name="Uohara A."/>
            <person name="Ohji S."/>
            <person name="Ichikawa N."/>
        </authorList>
    </citation>
    <scope>NUCLEOTIDE SEQUENCE [LARGE SCALE GENOMIC DNA]</scope>
    <source>
        <strain evidence="7 8">NBRC 109752</strain>
    </source>
</reference>
<keyword evidence="2" id="KW-0813">Transport</keyword>
<accession>A0A512RPK3</accession>
<feature type="domain" description="ABC transporter" evidence="6">
    <location>
        <begin position="6"/>
        <end position="235"/>
    </location>
</feature>
<evidence type="ECO:0000313" key="8">
    <source>
        <dbReference type="Proteomes" id="UP000321436"/>
    </source>
</evidence>
<evidence type="ECO:0000256" key="4">
    <source>
        <dbReference type="ARBA" id="ARBA00022741"/>
    </source>
</evidence>
<dbReference type="OrthoDB" id="9785229at2"/>
<gene>
    <name evidence="7" type="ORF">CCY01nite_38740</name>
</gene>
<dbReference type="InterPro" id="IPR003439">
    <property type="entry name" value="ABC_transporter-like_ATP-bd"/>
</dbReference>
<proteinExistence type="inferred from homology"/>
<evidence type="ECO:0000256" key="3">
    <source>
        <dbReference type="ARBA" id="ARBA00022458"/>
    </source>
</evidence>
<dbReference type="PROSITE" id="PS50893">
    <property type="entry name" value="ABC_TRANSPORTER_2"/>
    <property type="match status" value="1"/>
</dbReference>
<dbReference type="Pfam" id="PF00005">
    <property type="entry name" value="ABC_tran"/>
    <property type="match status" value="1"/>
</dbReference>
<dbReference type="EMBL" id="BKAU01000005">
    <property type="protein sequence ID" value="GEP97614.1"/>
    <property type="molecule type" value="Genomic_DNA"/>
</dbReference>
<dbReference type="PANTHER" id="PTHR42711:SF5">
    <property type="entry name" value="ABC TRANSPORTER ATP-BINDING PROTEIN NATA"/>
    <property type="match status" value="1"/>
</dbReference>
<sequence>MQDNIVKIEALSHRYSKDWAVKDVSFGINKKGIVGLLGSNGAGKSTTMNILCGVLSQTLGRVLIEGIDMRTHPEEAKKRIGFLPQNAPLYLEQTVDEYLTFCAHLRLIEKRRIKAAVDMVKERCGVAHFSNRLIGNLSGGYRQRVGIAQAIIHTPQLVVLDEPTNGLDPNQILEVRQLIKEIAADRAVIFSSHILSEIQATCQDIIMIEGGKIVFKDTMESFNNYIEPDSLIATLENPPGEAELRAIKGIKEVQFLTEKTIRLRFETGADIAENLVETSVLRKWRLKEITLEKSSLDAIFAQLSNKKSKPAVQP</sequence>
<dbReference type="InterPro" id="IPR027417">
    <property type="entry name" value="P-loop_NTPase"/>
</dbReference>
<dbReference type="Gene3D" id="3.40.50.300">
    <property type="entry name" value="P-loop containing nucleotide triphosphate hydrolases"/>
    <property type="match status" value="1"/>
</dbReference>
<organism evidence="7 8">
    <name type="scientific">Chitinophaga cymbidii</name>
    <dbReference type="NCBI Taxonomy" id="1096750"/>
    <lineage>
        <taxon>Bacteria</taxon>
        <taxon>Pseudomonadati</taxon>
        <taxon>Bacteroidota</taxon>
        <taxon>Chitinophagia</taxon>
        <taxon>Chitinophagales</taxon>
        <taxon>Chitinophagaceae</taxon>
        <taxon>Chitinophaga</taxon>
    </lineage>
</organism>
<dbReference type="RefSeq" id="WP_146865369.1">
    <property type="nucleotide sequence ID" value="NZ_BKAU01000005.1"/>
</dbReference>